<dbReference type="PANTHER" id="PTHR33546:SF1">
    <property type="entry name" value="LARGE, MULTIFUNCTIONAL SECRETED PROTEIN"/>
    <property type="match status" value="1"/>
</dbReference>
<dbReference type="EMBL" id="SIDB01000007">
    <property type="protein sequence ID" value="KAI3430519.1"/>
    <property type="molecule type" value="Genomic_DNA"/>
</dbReference>
<name>A0A9D4TPU9_CHLVU</name>
<protein>
    <recommendedName>
        <fullName evidence="2">Pyrroloquinoline quinone-dependent pyranose dehydrogenase beta-propeller domain-containing protein</fullName>
    </recommendedName>
</protein>
<dbReference type="Gene3D" id="2.120.10.30">
    <property type="entry name" value="TolB, C-terminal domain"/>
    <property type="match status" value="1"/>
</dbReference>
<dbReference type="InterPro" id="IPR054539">
    <property type="entry name" value="Beta-prop_PDH"/>
</dbReference>
<sequence length="583" mass="61430">MALGKADDNGTVVFVSSTTSVVTALIDRLDGSEVEACTLLSGQDNPNGIAYDATTGSLYVAEVRAITRYDNVDAAALAGCDASLLTSTQIAGPDVLPAQASHANRALGIGPTDGKLYFTVGAPFNVDVCVDPYCSIHRINKDGSGAEVFARGIRNAAGWDWHPGTGALLWAGMERDEMGNDLPDDILAASYPDQPAVNWAWPYCHWVGQGDPEQRKPGPGTLITDPDVFPTNGQGGRPSDQELLQRCQETAPPPVQALGPHVAPLGVLYWPAEDEVPAGASTGATQQQQEEWPEEYAGSVFVGEHGSWNRPGAPIGYRIANVQLSDNGTESEGHTVFAEGWLQPNGEAWGRPVGLLRLPDGSMLLADDKAGVVYRISYGGANAPTGSTGFKARWSLDVRFGSKSDAVALLQEWVATVGSAAGLAPDNTTLTTGSIGAPESTLELEVSFDSLAALEQFWSSIPAQEHVAWGKRMQQHIVHGSPQWHVYRCLPAFPAADPGAAAAAAAGTVGSSSSSSLLQMPSEAELLKYADRAGLPPAAPSTQQQTASGLSVVSGDDETQEVLDWKGDPMKINPGDKLPFKFF</sequence>
<dbReference type="Pfam" id="PF22807">
    <property type="entry name" value="TrAA12"/>
    <property type="match status" value="1"/>
</dbReference>
<evidence type="ECO:0000259" key="2">
    <source>
        <dbReference type="Pfam" id="PF22807"/>
    </source>
</evidence>
<feature type="domain" description="Pyrroloquinoline quinone-dependent pyranose dehydrogenase beta-propeller" evidence="2">
    <location>
        <begin position="7"/>
        <end position="377"/>
    </location>
</feature>
<gene>
    <name evidence="3" type="ORF">D9Q98_005112</name>
</gene>
<evidence type="ECO:0000313" key="4">
    <source>
        <dbReference type="Proteomes" id="UP001055712"/>
    </source>
</evidence>
<dbReference type="AlphaFoldDB" id="A0A9D4TPU9"/>
<organism evidence="3 4">
    <name type="scientific">Chlorella vulgaris</name>
    <name type="common">Green alga</name>
    <dbReference type="NCBI Taxonomy" id="3077"/>
    <lineage>
        <taxon>Eukaryota</taxon>
        <taxon>Viridiplantae</taxon>
        <taxon>Chlorophyta</taxon>
        <taxon>core chlorophytes</taxon>
        <taxon>Trebouxiophyceae</taxon>
        <taxon>Chlorellales</taxon>
        <taxon>Chlorellaceae</taxon>
        <taxon>Chlorella clade</taxon>
        <taxon>Chlorella</taxon>
    </lineage>
</organism>
<comment type="caution">
    <text evidence="3">The sequence shown here is derived from an EMBL/GenBank/DDBJ whole genome shotgun (WGS) entry which is preliminary data.</text>
</comment>
<dbReference type="SUPFAM" id="SSF101898">
    <property type="entry name" value="NHL repeat"/>
    <property type="match status" value="1"/>
</dbReference>
<reference evidence="3" key="1">
    <citation type="journal article" date="2019" name="Plant J.">
        <title>Chlorella vulgaris genome assembly and annotation reveals the molecular basis for metabolic acclimation to high light conditions.</title>
        <authorList>
            <person name="Cecchin M."/>
            <person name="Marcolungo L."/>
            <person name="Rossato M."/>
            <person name="Girolomoni L."/>
            <person name="Cosentino E."/>
            <person name="Cuine S."/>
            <person name="Li-Beisson Y."/>
            <person name="Delledonne M."/>
            <person name="Ballottari M."/>
        </authorList>
    </citation>
    <scope>NUCLEOTIDE SEQUENCE</scope>
    <source>
        <strain evidence="3">211/11P</strain>
    </source>
</reference>
<dbReference type="InterPro" id="IPR011042">
    <property type="entry name" value="6-blade_b-propeller_TolB-like"/>
</dbReference>
<keyword evidence="4" id="KW-1185">Reference proteome</keyword>
<accession>A0A9D4TPU9</accession>
<dbReference type="PANTHER" id="PTHR33546">
    <property type="entry name" value="LARGE, MULTIFUNCTIONAL SECRETED PROTEIN-RELATED"/>
    <property type="match status" value="1"/>
</dbReference>
<proteinExistence type="predicted"/>
<feature type="region of interest" description="Disordered" evidence="1">
    <location>
        <begin position="534"/>
        <end position="555"/>
    </location>
</feature>
<evidence type="ECO:0000256" key="1">
    <source>
        <dbReference type="SAM" id="MobiDB-lite"/>
    </source>
</evidence>
<evidence type="ECO:0000313" key="3">
    <source>
        <dbReference type="EMBL" id="KAI3430519.1"/>
    </source>
</evidence>
<dbReference type="Proteomes" id="UP001055712">
    <property type="component" value="Unassembled WGS sequence"/>
</dbReference>
<reference evidence="3" key="2">
    <citation type="submission" date="2020-11" db="EMBL/GenBank/DDBJ databases">
        <authorList>
            <person name="Cecchin M."/>
            <person name="Marcolungo L."/>
            <person name="Rossato M."/>
            <person name="Girolomoni L."/>
            <person name="Cosentino E."/>
            <person name="Cuine S."/>
            <person name="Li-Beisson Y."/>
            <person name="Delledonne M."/>
            <person name="Ballottari M."/>
        </authorList>
    </citation>
    <scope>NUCLEOTIDE SEQUENCE</scope>
    <source>
        <strain evidence="3">211/11P</strain>
        <tissue evidence="3">Whole cell</tissue>
    </source>
</reference>
<dbReference type="OrthoDB" id="507128at2759"/>
<feature type="compositionally biased region" description="Polar residues" evidence="1">
    <location>
        <begin position="540"/>
        <end position="551"/>
    </location>
</feature>